<name>A0A9J6FN43_HAELO</name>
<dbReference type="Proteomes" id="UP000821853">
    <property type="component" value="Chromosome 2"/>
</dbReference>
<feature type="signal peptide" evidence="2">
    <location>
        <begin position="1"/>
        <end position="24"/>
    </location>
</feature>
<feature type="region of interest" description="Disordered" evidence="1">
    <location>
        <begin position="65"/>
        <end position="180"/>
    </location>
</feature>
<evidence type="ECO:0000256" key="2">
    <source>
        <dbReference type="SAM" id="SignalP"/>
    </source>
</evidence>
<comment type="caution">
    <text evidence="3">The sequence shown here is derived from an EMBL/GenBank/DDBJ whole genome shotgun (WGS) entry which is preliminary data.</text>
</comment>
<evidence type="ECO:0000313" key="4">
    <source>
        <dbReference type="Proteomes" id="UP000821853"/>
    </source>
</evidence>
<accession>A0A9J6FN43</accession>
<protein>
    <submittedName>
        <fullName evidence="3">Uncharacterized protein</fullName>
    </submittedName>
</protein>
<sequence length="180" mass="19926">MCGSSSRWNVWAAVWAWWHLVVRGSGRRASCAWGEQCCERSPLLQEEASLLQQRDLTLRSALDQIQQRRRHPRHSPPPPPRPLATKEEEGERRAAVPTPAPHPQGGGGPLEALRQREWLLNLQEQQELQRLRAPATPPRQKRPAVAGRVSSAPPPSAFTGAAHPDKAEVPPFSVPPLGPT</sequence>
<dbReference type="VEuPathDB" id="VectorBase:HLOH_063742"/>
<feature type="compositionally biased region" description="Low complexity" evidence="1">
    <location>
        <begin position="118"/>
        <end position="132"/>
    </location>
</feature>
<feature type="compositionally biased region" description="Basic and acidic residues" evidence="1">
    <location>
        <begin position="84"/>
        <end position="94"/>
    </location>
</feature>
<evidence type="ECO:0000256" key="1">
    <source>
        <dbReference type="SAM" id="MobiDB-lite"/>
    </source>
</evidence>
<keyword evidence="4" id="KW-1185">Reference proteome</keyword>
<gene>
    <name evidence="3" type="ORF">HPB48_017439</name>
</gene>
<proteinExistence type="predicted"/>
<dbReference type="EMBL" id="JABSTR010000004">
    <property type="protein sequence ID" value="KAH9367646.1"/>
    <property type="molecule type" value="Genomic_DNA"/>
</dbReference>
<evidence type="ECO:0000313" key="3">
    <source>
        <dbReference type="EMBL" id="KAH9367646.1"/>
    </source>
</evidence>
<feature type="chain" id="PRO_5039939933" evidence="2">
    <location>
        <begin position="25"/>
        <end position="180"/>
    </location>
</feature>
<reference evidence="3 4" key="1">
    <citation type="journal article" date="2020" name="Cell">
        <title>Large-Scale Comparative Analyses of Tick Genomes Elucidate Their Genetic Diversity and Vector Capacities.</title>
        <authorList>
            <consortium name="Tick Genome and Microbiome Consortium (TIGMIC)"/>
            <person name="Jia N."/>
            <person name="Wang J."/>
            <person name="Shi W."/>
            <person name="Du L."/>
            <person name="Sun Y."/>
            <person name="Zhan W."/>
            <person name="Jiang J.F."/>
            <person name="Wang Q."/>
            <person name="Zhang B."/>
            <person name="Ji P."/>
            <person name="Bell-Sakyi L."/>
            <person name="Cui X.M."/>
            <person name="Yuan T.T."/>
            <person name="Jiang B.G."/>
            <person name="Yang W.F."/>
            <person name="Lam T.T."/>
            <person name="Chang Q.C."/>
            <person name="Ding S.J."/>
            <person name="Wang X.J."/>
            <person name="Zhu J.G."/>
            <person name="Ruan X.D."/>
            <person name="Zhao L."/>
            <person name="Wei J.T."/>
            <person name="Ye R.Z."/>
            <person name="Que T.C."/>
            <person name="Du C.H."/>
            <person name="Zhou Y.H."/>
            <person name="Cheng J.X."/>
            <person name="Dai P.F."/>
            <person name="Guo W.B."/>
            <person name="Han X.H."/>
            <person name="Huang E.J."/>
            <person name="Li L.F."/>
            <person name="Wei W."/>
            <person name="Gao Y.C."/>
            <person name="Liu J.Z."/>
            <person name="Shao H.Z."/>
            <person name="Wang X."/>
            <person name="Wang C.C."/>
            <person name="Yang T.C."/>
            <person name="Huo Q.B."/>
            <person name="Li W."/>
            <person name="Chen H.Y."/>
            <person name="Chen S.E."/>
            <person name="Zhou L.G."/>
            <person name="Ni X.B."/>
            <person name="Tian J.H."/>
            <person name="Sheng Y."/>
            <person name="Liu T."/>
            <person name="Pan Y.S."/>
            <person name="Xia L.Y."/>
            <person name="Li J."/>
            <person name="Zhao F."/>
            <person name="Cao W.C."/>
        </authorList>
    </citation>
    <scope>NUCLEOTIDE SEQUENCE [LARGE SCALE GENOMIC DNA]</scope>
    <source>
        <strain evidence="3">HaeL-2018</strain>
    </source>
</reference>
<keyword evidence="2" id="KW-0732">Signal</keyword>
<organism evidence="3 4">
    <name type="scientific">Haemaphysalis longicornis</name>
    <name type="common">Bush tick</name>
    <dbReference type="NCBI Taxonomy" id="44386"/>
    <lineage>
        <taxon>Eukaryota</taxon>
        <taxon>Metazoa</taxon>
        <taxon>Ecdysozoa</taxon>
        <taxon>Arthropoda</taxon>
        <taxon>Chelicerata</taxon>
        <taxon>Arachnida</taxon>
        <taxon>Acari</taxon>
        <taxon>Parasitiformes</taxon>
        <taxon>Ixodida</taxon>
        <taxon>Ixodoidea</taxon>
        <taxon>Ixodidae</taxon>
        <taxon>Haemaphysalinae</taxon>
        <taxon>Haemaphysalis</taxon>
    </lineage>
</organism>
<dbReference type="AlphaFoldDB" id="A0A9J6FN43"/>